<dbReference type="RefSeq" id="XP_013758691.1">
    <property type="nucleotide sequence ID" value="XM_013903237.1"/>
</dbReference>
<evidence type="ECO:0000313" key="1">
    <source>
        <dbReference type="EMBL" id="KNC48118.1"/>
    </source>
</evidence>
<dbReference type="GeneID" id="25563895"/>
<sequence>MADPDPTYWYAELEILGAGRDVHKLAASLAAPDVVSHGLYNPEVEAGADGELEQMAGMKAVELAILRAEACLAEKNWLEALLVLMPMVLNESFLIKAGRLLQTSLLTLAARAALGLGDVDSAETYLAAVKYKKRPPKIVVELMAKVVWARLEATDADAVVAPEPSAIKLVRELRVEASAPRRDPTVWLRMARLAASPYLAWWGLARGAATEAAGVLVHGSRHLPEGSMAVTGLHALAAEAEALLEAIPTDAPEAPCKVSDKWGPLNEIPEPWRRWSRDRQ</sequence>
<proteinExistence type="predicted"/>
<protein>
    <submittedName>
        <fullName evidence="1">Uncharacterized protein</fullName>
    </submittedName>
</protein>
<accession>A0A0L0DA09</accession>
<name>A0A0L0DA09_THETB</name>
<organism evidence="1 2">
    <name type="scientific">Thecamonas trahens ATCC 50062</name>
    <dbReference type="NCBI Taxonomy" id="461836"/>
    <lineage>
        <taxon>Eukaryota</taxon>
        <taxon>Apusozoa</taxon>
        <taxon>Apusomonadida</taxon>
        <taxon>Apusomonadidae</taxon>
        <taxon>Thecamonas</taxon>
    </lineage>
</organism>
<evidence type="ECO:0000313" key="2">
    <source>
        <dbReference type="Proteomes" id="UP000054408"/>
    </source>
</evidence>
<dbReference type="Proteomes" id="UP000054408">
    <property type="component" value="Unassembled WGS sequence"/>
</dbReference>
<keyword evidence="2" id="KW-1185">Reference proteome</keyword>
<dbReference type="EMBL" id="GL349450">
    <property type="protein sequence ID" value="KNC48118.1"/>
    <property type="molecule type" value="Genomic_DNA"/>
</dbReference>
<dbReference type="AlphaFoldDB" id="A0A0L0DA09"/>
<reference evidence="1 2" key="1">
    <citation type="submission" date="2010-05" db="EMBL/GenBank/DDBJ databases">
        <title>The Genome Sequence of Thecamonas trahens ATCC 50062.</title>
        <authorList>
            <consortium name="The Broad Institute Genome Sequencing Platform"/>
            <person name="Russ C."/>
            <person name="Cuomo C."/>
            <person name="Shea T."/>
            <person name="Young S.K."/>
            <person name="Zeng Q."/>
            <person name="Koehrsen M."/>
            <person name="Haas B."/>
            <person name="Borodovsky M."/>
            <person name="Guigo R."/>
            <person name="Alvarado L."/>
            <person name="Berlin A."/>
            <person name="Bochicchio J."/>
            <person name="Borenstein D."/>
            <person name="Chapman S."/>
            <person name="Chen Z."/>
            <person name="Freedman E."/>
            <person name="Gellesch M."/>
            <person name="Goldberg J."/>
            <person name="Griggs A."/>
            <person name="Gujja S."/>
            <person name="Heilman E."/>
            <person name="Heiman D."/>
            <person name="Hepburn T."/>
            <person name="Howarth C."/>
            <person name="Jen D."/>
            <person name="Larson L."/>
            <person name="Mehta T."/>
            <person name="Park D."/>
            <person name="Pearson M."/>
            <person name="Roberts A."/>
            <person name="Saif S."/>
            <person name="Shenoy N."/>
            <person name="Sisk P."/>
            <person name="Stolte C."/>
            <person name="Sykes S."/>
            <person name="Thomson T."/>
            <person name="Walk T."/>
            <person name="White J."/>
            <person name="Yandava C."/>
            <person name="Burger G."/>
            <person name="Gray M.W."/>
            <person name="Holland P.W.H."/>
            <person name="King N."/>
            <person name="Lang F.B.F."/>
            <person name="Roger A.J."/>
            <person name="Ruiz-Trillo I."/>
            <person name="Lander E."/>
            <person name="Nusbaum C."/>
        </authorList>
    </citation>
    <scope>NUCLEOTIDE SEQUENCE [LARGE SCALE GENOMIC DNA]</scope>
    <source>
        <strain evidence="1 2">ATCC 50062</strain>
    </source>
</reference>
<gene>
    <name evidence="1" type="ORF">AMSG_04348</name>
</gene>